<reference evidence="3 4" key="2">
    <citation type="journal article" date="2016" name="Genome Announc.">
        <title>Complete Genome Sequence of Sphingopyxis macrogoltabida Strain 203N (NBRC 111659), a Polyethylene Glycol Degrader.</title>
        <authorList>
            <person name="Ohtsubo Y."/>
            <person name="Nonoyama S."/>
            <person name="Nagata Y."/>
            <person name="Numata M."/>
            <person name="Tsuchikane K."/>
            <person name="Hosoyama A."/>
            <person name="Yamazoe A."/>
            <person name="Tsuda M."/>
            <person name="Fujita N."/>
            <person name="Kawai F."/>
        </authorList>
    </citation>
    <scope>NUCLEOTIDE SEQUENCE [LARGE SCALE GENOMIC DNA]</scope>
    <source>
        <strain evidence="3 4">203N</strain>
    </source>
</reference>
<dbReference type="Gene3D" id="1.10.630.10">
    <property type="entry name" value="Cytochrome P450"/>
    <property type="match status" value="1"/>
</dbReference>
<comment type="similarity">
    <text evidence="1 2">Belongs to the cytochrome P450 family.</text>
</comment>
<dbReference type="AlphaFoldDB" id="A0AAC9FHP6"/>
<dbReference type="PANTHER" id="PTHR46696:SF6">
    <property type="entry name" value="P450, PUTATIVE (EUROFUNG)-RELATED"/>
    <property type="match status" value="1"/>
</dbReference>
<dbReference type="GO" id="GO:0004497">
    <property type="term" value="F:monooxygenase activity"/>
    <property type="evidence" value="ECO:0007669"/>
    <property type="project" value="UniProtKB-KW"/>
</dbReference>
<dbReference type="InterPro" id="IPR001128">
    <property type="entry name" value="Cyt_P450"/>
</dbReference>
<dbReference type="GO" id="GO:0005506">
    <property type="term" value="F:iron ion binding"/>
    <property type="evidence" value="ECO:0007669"/>
    <property type="project" value="InterPro"/>
</dbReference>
<evidence type="ECO:0008006" key="5">
    <source>
        <dbReference type="Google" id="ProtNLM"/>
    </source>
</evidence>
<dbReference type="PANTHER" id="PTHR46696">
    <property type="entry name" value="P450, PUTATIVE (EUROFUNG)-RELATED"/>
    <property type="match status" value="1"/>
</dbReference>
<evidence type="ECO:0000256" key="2">
    <source>
        <dbReference type="RuleBase" id="RU000461"/>
    </source>
</evidence>
<reference evidence="4" key="1">
    <citation type="submission" date="2015-11" db="EMBL/GenBank/DDBJ databases">
        <title>Complete genome sequence of a polyethylene-glycol degrader Sphingopyxis macrogoltabida 203N (NBRC 111659).</title>
        <authorList>
            <person name="Yoshiyuki O."/>
            <person name="Shouta N."/>
            <person name="Nagata Y."/>
            <person name="Numata M."/>
            <person name="Tsuchikane K."/>
            <person name="Hosoyama A."/>
            <person name="Yamazoe A."/>
            <person name="Tsuda M."/>
            <person name="Fujita N."/>
            <person name="Kawai F."/>
        </authorList>
    </citation>
    <scope>NUCLEOTIDE SEQUENCE [LARGE SCALE GENOMIC DNA]</scope>
    <source>
        <strain evidence="4">203N</strain>
        <plasmid evidence="4">unnamed1</plasmid>
    </source>
</reference>
<accession>A0AAC9FHP6</accession>
<evidence type="ECO:0000256" key="1">
    <source>
        <dbReference type="ARBA" id="ARBA00010617"/>
    </source>
</evidence>
<dbReference type="PROSITE" id="PS00086">
    <property type="entry name" value="CYTOCHROME_P450"/>
    <property type="match status" value="1"/>
</dbReference>
<keyword evidence="2" id="KW-0560">Oxidoreductase</keyword>
<proteinExistence type="inferred from homology"/>
<keyword evidence="2" id="KW-0349">Heme</keyword>
<dbReference type="PRINTS" id="PR00359">
    <property type="entry name" value="BP450"/>
</dbReference>
<geneLocation type="plasmid" evidence="3 4">
    <name>unnamed1</name>
</geneLocation>
<dbReference type="GO" id="GO:0016705">
    <property type="term" value="F:oxidoreductase activity, acting on paired donors, with incorporation or reduction of molecular oxygen"/>
    <property type="evidence" value="ECO:0007669"/>
    <property type="project" value="InterPro"/>
</dbReference>
<keyword evidence="2" id="KW-0503">Monooxygenase</keyword>
<sequence length="406" mass="45285">MGVPMPSEVKSSERQFEVQWDPHDPAEANTYPEVVAAIREQCPVTWSTGRWSVHDSGFWLMTRYKDVRAAGLDWKLYSSAGGAAPLQFDLEVFRNGFLETDPPLHTKMREAVTPFFLAPALEQHEDGIRKIIDELIDEAVAASPVDFVETYALSLPSRIFFELFLHEDPEEIRFTIDIVRGLLKDMASAAELAPKLQAWCAVAIQKRKDRGERDDMVGVIAHMGSDDFPVTDEMRIETLMLLIMAGMETTANGLGAVIHTFATNPDARREMANATPDQITKAVDEFLRFSSPVPAAGRTLTEDTVVHGCPMKKGERVTLNWLSANHDPEVFPNPDVLDLSRNASQHLAFGVGYHKCLGMHLAKREMRLTIEALSKLRVFELVPGAEINYRNGPARGLMSLPVICAR</sequence>
<organism evidence="3 4">
    <name type="scientific">Sphingopyxis macrogoltabida</name>
    <name type="common">Sphingomonas macrogoltabidus</name>
    <dbReference type="NCBI Taxonomy" id="33050"/>
    <lineage>
        <taxon>Bacteria</taxon>
        <taxon>Pseudomonadati</taxon>
        <taxon>Pseudomonadota</taxon>
        <taxon>Alphaproteobacteria</taxon>
        <taxon>Sphingomonadales</taxon>
        <taxon>Sphingomonadaceae</taxon>
        <taxon>Sphingopyxis</taxon>
    </lineage>
</organism>
<dbReference type="PRINTS" id="PR00385">
    <property type="entry name" value="P450"/>
</dbReference>
<dbReference type="InterPro" id="IPR002397">
    <property type="entry name" value="Cyt_P450_B"/>
</dbReference>
<keyword evidence="2" id="KW-0408">Iron</keyword>
<keyword evidence="3" id="KW-0614">Plasmid</keyword>
<dbReference type="EMBL" id="CP013345">
    <property type="protein sequence ID" value="AMU92555.1"/>
    <property type="molecule type" value="Genomic_DNA"/>
</dbReference>
<gene>
    <name evidence="3" type="ORF">ATM17_30310</name>
</gene>
<dbReference type="Pfam" id="PF00067">
    <property type="entry name" value="p450"/>
    <property type="match status" value="1"/>
</dbReference>
<dbReference type="InterPro" id="IPR017972">
    <property type="entry name" value="Cyt_P450_CS"/>
</dbReference>
<keyword evidence="4" id="KW-1185">Reference proteome</keyword>
<dbReference type="GO" id="GO:0020037">
    <property type="term" value="F:heme binding"/>
    <property type="evidence" value="ECO:0007669"/>
    <property type="project" value="InterPro"/>
</dbReference>
<protein>
    <recommendedName>
        <fullName evidence="5">Cytochrome P450</fullName>
    </recommendedName>
</protein>
<dbReference type="SUPFAM" id="SSF48264">
    <property type="entry name" value="Cytochrome P450"/>
    <property type="match status" value="1"/>
</dbReference>
<dbReference type="InterPro" id="IPR036396">
    <property type="entry name" value="Cyt_P450_sf"/>
</dbReference>
<dbReference type="Proteomes" id="UP000076088">
    <property type="component" value="Plasmid unnamed1"/>
</dbReference>
<keyword evidence="2" id="KW-0479">Metal-binding</keyword>
<evidence type="ECO:0000313" key="3">
    <source>
        <dbReference type="EMBL" id="AMU92555.1"/>
    </source>
</evidence>
<name>A0AAC9FHP6_SPHMC</name>
<evidence type="ECO:0000313" key="4">
    <source>
        <dbReference type="Proteomes" id="UP000076088"/>
    </source>
</evidence>